<comment type="caution">
    <text evidence="1">The sequence shown here is derived from an EMBL/GenBank/DDBJ whole genome shotgun (WGS) entry which is preliminary data.</text>
</comment>
<name>A0ABU9XBN2_9BACI</name>
<proteinExistence type="predicted"/>
<accession>A0ABU9XBN2</accession>
<dbReference type="NCBIfam" id="TIGR01637">
    <property type="entry name" value="phage_arpU"/>
    <property type="match status" value="1"/>
</dbReference>
<evidence type="ECO:0000313" key="2">
    <source>
        <dbReference type="Proteomes" id="UP001444625"/>
    </source>
</evidence>
<reference evidence="1 2" key="1">
    <citation type="submission" date="2024-05" db="EMBL/GenBank/DDBJ databases">
        <authorList>
            <person name="Haq I."/>
            <person name="Ullah Z."/>
            <person name="Ahmad R."/>
            <person name="Li M."/>
            <person name="Tong Y."/>
        </authorList>
    </citation>
    <scope>NUCLEOTIDE SEQUENCE [LARGE SCALE GENOMIC DNA]</scope>
    <source>
        <strain evidence="1 2">16A2E</strain>
    </source>
</reference>
<gene>
    <name evidence="1" type="ORF">ABC228_00555</name>
</gene>
<dbReference type="EMBL" id="JBDIML010000001">
    <property type="protein sequence ID" value="MEN2765665.1"/>
    <property type="molecule type" value="Genomic_DNA"/>
</dbReference>
<dbReference type="InterPro" id="IPR006524">
    <property type="entry name" value="ArpU-like"/>
</dbReference>
<keyword evidence="2" id="KW-1185">Reference proteome</keyword>
<dbReference type="RefSeq" id="WP_345823141.1">
    <property type="nucleotide sequence ID" value="NZ_JBDIML010000001.1"/>
</dbReference>
<evidence type="ECO:0000313" key="1">
    <source>
        <dbReference type="EMBL" id="MEN2765665.1"/>
    </source>
</evidence>
<dbReference type="Proteomes" id="UP001444625">
    <property type="component" value="Unassembled WGS sequence"/>
</dbReference>
<sequence>MSAAYKEISVKDIQEAVIRDLKNYKALKVKLENIRERKEASALHIFPVLKRNESIDELKAKQIERAINDSLDPIERKIIEYKYLNINSRDMTDLEIHMELGLKKGKYYIKKKEAIFQLAKALGII</sequence>
<protein>
    <submittedName>
        <fullName evidence="1">ArpU family phage packaging/lysis transcriptional regulator</fullName>
    </submittedName>
</protein>
<organism evidence="1 2">
    <name type="scientific">Ornithinibacillus xuwenensis</name>
    <dbReference type="NCBI Taxonomy" id="3144668"/>
    <lineage>
        <taxon>Bacteria</taxon>
        <taxon>Bacillati</taxon>
        <taxon>Bacillota</taxon>
        <taxon>Bacilli</taxon>
        <taxon>Bacillales</taxon>
        <taxon>Bacillaceae</taxon>
        <taxon>Ornithinibacillus</taxon>
    </lineage>
</organism>